<dbReference type="PANTHER" id="PTHR22911">
    <property type="entry name" value="ACYL-MALONYL CONDENSING ENZYME-RELATED"/>
    <property type="match status" value="1"/>
</dbReference>
<feature type="transmembrane region" description="Helical" evidence="6">
    <location>
        <begin position="278"/>
        <end position="297"/>
    </location>
</feature>
<dbReference type="Pfam" id="PF00892">
    <property type="entry name" value="EamA"/>
    <property type="match status" value="1"/>
</dbReference>
<feature type="transmembrane region" description="Helical" evidence="6">
    <location>
        <begin position="221"/>
        <end position="241"/>
    </location>
</feature>
<feature type="transmembrane region" description="Helical" evidence="6">
    <location>
        <begin position="253"/>
        <end position="272"/>
    </location>
</feature>
<evidence type="ECO:0000256" key="3">
    <source>
        <dbReference type="ARBA" id="ARBA00022692"/>
    </source>
</evidence>
<feature type="transmembrane region" description="Helical" evidence="6">
    <location>
        <begin position="34"/>
        <end position="51"/>
    </location>
</feature>
<evidence type="ECO:0000256" key="4">
    <source>
        <dbReference type="ARBA" id="ARBA00022989"/>
    </source>
</evidence>
<comment type="subcellular location">
    <subcellularLocation>
        <location evidence="1">Membrane</location>
        <topology evidence="1">Multi-pass membrane protein</topology>
    </subcellularLocation>
</comment>
<name>A0A366FL10_9HYPH</name>
<feature type="transmembrane region" description="Helical" evidence="6">
    <location>
        <begin position="146"/>
        <end position="167"/>
    </location>
</feature>
<dbReference type="SUPFAM" id="SSF103481">
    <property type="entry name" value="Multidrug resistance efflux transporter EmrE"/>
    <property type="match status" value="2"/>
</dbReference>
<feature type="transmembrane region" description="Helical" evidence="6">
    <location>
        <begin position="179"/>
        <end position="201"/>
    </location>
</feature>
<sequence>MLKGVAMKIGATLAFALMAALIKASSPDFPVSEIVFFRSLFAMATLALWLASRGEWPSALKTTRPFGHVGRSLAGSGGMYGYFVSLAFLPLADAAAFTFVSPLLVVPLASVALGEAVTPARAGAVVAGFLGVLVMLSGHLGGGVGSVAGVSAALAGAASTAFAMVQISRLSRSESTGAIVFYFSAVTAVLSLALLLLAAAWPEGTALTALASGQRFVAPGALSFTALATIGLLGGCGQIFLTHSYRFAEASVIAAFDYVAMIWAAALGWLLFAEIPTAGVLAGAAIVMTAGGALLAWERRAAGLRDVAGGRSA</sequence>
<comment type="caution">
    <text evidence="8">The sequence shown here is derived from an EMBL/GenBank/DDBJ whole genome shotgun (WGS) entry which is preliminary data.</text>
</comment>
<accession>A0A366FL10</accession>
<keyword evidence="9" id="KW-1185">Reference proteome</keyword>
<keyword evidence="4 6" id="KW-1133">Transmembrane helix</keyword>
<dbReference type="AlphaFoldDB" id="A0A366FL10"/>
<dbReference type="GO" id="GO:0016020">
    <property type="term" value="C:membrane"/>
    <property type="evidence" value="ECO:0007669"/>
    <property type="project" value="UniProtKB-SubCell"/>
</dbReference>
<dbReference type="RefSeq" id="WP_113889091.1">
    <property type="nucleotide sequence ID" value="NZ_QNRK01000009.1"/>
</dbReference>
<dbReference type="OrthoDB" id="8478503at2"/>
<keyword evidence="5 6" id="KW-0472">Membrane</keyword>
<dbReference type="InterPro" id="IPR037185">
    <property type="entry name" value="EmrE-like"/>
</dbReference>
<evidence type="ECO:0000256" key="1">
    <source>
        <dbReference type="ARBA" id="ARBA00004141"/>
    </source>
</evidence>
<proteinExistence type="inferred from homology"/>
<dbReference type="InterPro" id="IPR000620">
    <property type="entry name" value="EamA_dom"/>
</dbReference>
<dbReference type="Proteomes" id="UP000253529">
    <property type="component" value="Unassembled WGS sequence"/>
</dbReference>
<comment type="similarity">
    <text evidence="2">Belongs to the drug/metabolite transporter (DMT) superfamily. 10 TMS drug/metabolite exporter (DME) (TC 2.A.7.3) family.</text>
</comment>
<gene>
    <name evidence="8" type="ORF">DFR50_109169</name>
</gene>
<feature type="transmembrane region" description="Helical" evidence="6">
    <location>
        <begin position="72"/>
        <end position="89"/>
    </location>
</feature>
<feature type="transmembrane region" description="Helical" evidence="6">
    <location>
        <begin position="95"/>
        <end position="113"/>
    </location>
</feature>
<evidence type="ECO:0000313" key="8">
    <source>
        <dbReference type="EMBL" id="RBP14415.1"/>
    </source>
</evidence>
<reference evidence="8 9" key="1">
    <citation type="submission" date="2018-06" db="EMBL/GenBank/DDBJ databases">
        <title>Genomic Encyclopedia of Type Strains, Phase IV (KMG-IV): sequencing the most valuable type-strain genomes for metagenomic binning, comparative biology and taxonomic classification.</title>
        <authorList>
            <person name="Goeker M."/>
        </authorList>
    </citation>
    <scope>NUCLEOTIDE SEQUENCE [LARGE SCALE GENOMIC DNA]</scope>
    <source>
        <strain evidence="8 9">DSM 24875</strain>
    </source>
</reference>
<keyword evidence="3 6" id="KW-0812">Transmembrane</keyword>
<evidence type="ECO:0000259" key="7">
    <source>
        <dbReference type="Pfam" id="PF00892"/>
    </source>
</evidence>
<evidence type="ECO:0000256" key="5">
    <source>
        <dbReference type="ARBA" id="ARBA00023136"/>
    </source>
</evidence>
<protein>
    <submittedName>
        <fullName evidence="8">EamA-like transporter family protein</fullName>
    </submittedName>
</protein>
<feature type="domain" description="EamA" evidence="7">
    <location>
        <begin position="3"/>
        <end position="136"/>
    </location>
</feature>
<dbReference type="PANTHER" id="PTHR22911:SF6">
    <property type="entry name" value="SOLUTE CARRIER FAMILY 35 MEMBER G1"/>
    <property type="match status" value="1"/>
</dbReference>
<evidence type="ECO:0000256" key="2">
    <source>
        <dbReference type="ARBA" id="ARBA00009853"/>
    </source>
</evidence>
<feature type="transmembrane region" description="Helical" evidence="6">
    <location>
        <begin position="120"/>
        <end position="140"/>
    </location>
</feature>
<organism evidence="8 9">
    <name type="scientific">Roseiarcus fermentans</name>
    <dbReference type="NCBI Taxonomy" id="1473586"/>
    <lineage>
        <taxon>Bacteria</taxon>
        <taxon>Pseudomonadati</taxon>
        <taxon>Pseudomonadota</taxon>
        <taxon>Alphaproteobacteria</taxon>
        <taxon>Hyphomicrobiales</taxon>
        <taxon>Roseiarcaceae</taxon>
        <taxon>Roseiarcus</taxon>
    </lineage>
</organism>
<evidence type="ECO:0000256" key="6">
    <source>
        <dbReference type="SAM" id="Phobius"/>
    </source>
</evidence>
<evidence type="ECO:0000313" key="9">
    <source>
        <dbReference type="Proteomes" id="UP000253529"/>
    </source>
</evidence>
<dbReference type="EMBL" id="QNRK01000009">
    <property type="protein sequence ID" value="RBP14415.1"/>
    <property type="molecule type" value="Genomic_DNA"/>
</dbReference>